<reference evidence="12 13" key="1">
    <citation type="submission" date="2020-07" db="EMBL/GenBank/DDBJ databases">
        <authorList>
            <person name="Feng X."/>
        </authorList>
    </citation>
    <scope>NUCLEOTIDE SEQUENCE [LARGE SCALE GENOMIC DNA]</scope>
    <source>
        <strain evidence="12 13">JCM23202</strain>
    </source>
</reference>
<evidence type="ECO:0000256" key="9">
    <source>
        <dbReference type="PROSITE-ProRule" id="PRU01360"/>
    </source>
</evidence>
<comment type="caution">
    <text evidence="12">The sequence shown here is derived from an EMBL/GenBank/DDBJ whole genome shotgun (WGS) entry which is preliminary data.</text>
</comment>
<keyword evidence="6" id="KW-0798">TonB box</keyword>
<keyword evidence="13" id="KW-1185">Reference proteome</keyword>
<evidence type="ECO:0000256" key="7">
    <source>
        <dbReference type="ARBA" id="ARBA00023136"/>
    </source>
</evidence>
<dbReference type="InterPro" id="IPR037066">
    <property type="entry name" value="Plug_dom_sf"/>
</dbReference>
<keyword evidence="12" id="KW-0675">Receptor</keyword>
<dbReference type="PROSITE" id="PS01156">
    <property type="entry name" value="TONB_DEPENDENT_REC_2"/>
    <property type="match status" value="1"/>
</dbReference>
<dbReference type="Gene3D" id="2.170.130.10">
    <property type="entry name" value="TonB-dependent receptor, plug domain"/>
    <property type="match status" value="1"/>
</dbReference>
<keyword evidence="8 9" id="KW-0998">Cell outer membrane</keyword>
<dbReference type="RefSeq" id="WP_185660227.1">
    <property type="nucleotide sequence ID" value="NZ_CAWPOO010000012.1"/>
</dbReference>
<evidence type="ECO:0000259" key="11">
    <source>
        <dbReference type="Pfam" id="PF07715"/>
    </source>
</evidence>
<evidence type="ECO:0000256" key="2">
    <source>
        <dbReference type="ARBA" id="ARBA00022448"/>
    </source>
</evidence>
<evidence type="ECO:0000256" key="4">
    <source>
        <dbReference type="ARBA" id="ARBA00022692"/>
    </source>
</evidence>
<dbReference type="AlphaFoldDB" id="A0A7X1B628"/>
<dbReference type="InterPro" id="IPR039426">
    <property type="entry name" value="TonB-dep_rcpt-like"/>
</dbReference>
<proteinExistence type="inferred from homology"/>
<organism evidence="12 13">
    <name type="scientific">Pelagicoccus albus</name>
    <dbReference type="NCBI Taxonomy" id="415222"/>
    <lineage>
        <taxon>Bacteria</taxon>
        <taxon>Pseudomonadati</taxon>
        <taxon>Verrucomicrobiota</taxon>
        <taxon>Opitutia</taxon>
        <taxon>Puniceicoccales</taxon>
        <taxon>Pelagicoccaceae</taxon>
        <taxon>Pelagicoccus</taxon>
    </lineage>
</organism>
<sequence>MRPVPKLPTIAACMLAAGSAPLYAQSVDETESDEVYELESFTVTPLEELSNRAIAGETPVAFSELSKDDLDRFLASQDIPVALNYTPSVYATNQGGGAGDARVNVRGFDQRNVAVMINGVPVNDMENGWVYWSNWDGIGDVASSIQLQRGTSNLNLAVPSIGGTLNILTDPASKEKGGLFKQEIGSDGFSKTTLIGHTGLINDKFAASAAVVRKTGDSYMDGVWTDAWAWYLGASYKINEANTIELYGMGAPQRHGQNLYQRNIGTYDADYALSLSDYDAAALDTYYERGYSYNETWNYVSEDYDGLQVDDSGTGPRKFSQRINERENFYDKPLVSVNWYFRPEESSWSWDNVLYYSGGTGGGTGTYGSVARVSDFGSYLHRNRDWDAEIAQNAANLDSEGRAQSTGILRNSRNDQWQIGAISKATYEFSENWKTSFGLDWRTAEITHYREVRDLLGGDYYVDSWVDGLQKTLGGIIDYHNVNTVDWIGAFGQASYEKDAFSGFAMLGLSQISYSFYDYYTDNTTDSDDFDGYQIKFGGRYDINDTVSAYANFGYVEKVPIFDTVINDSTGEEYFNPPSEVFSNVEIGVDYVTEDGKVRFGANIYRTNWTDRAFTKSLVIYDGTGENIIFDEYVNISGVDQRHQGIEFEGTFLLSKSFKLDTSLSLNDWVYTGDVSASIPGVDSDLVPENFDLYIDGLKVGDAPQTQLTASLTYMPKTGLNMTFRGRHNRDHYADFDPLSRTDSTDRAQSWEIPDHTVFDLHFDWVLPTDTDIQYEVFASVLNVFDENYIQDATDNDYYNAYDLDHDADDAAVFFGSPRRYNVGLKVAF</sequence>
<dbReference type="PANTHER" id="PTHR30069">
    <property type="entry name" value="TONB-DEPENDENT OUTER MEMBRANE RECEPTOR"/>
    <property type="match status" value="1"/>
</dbReference>
<keyword evidence="4 9" id="KW-0812">Transmembrane</keyword>
<keyword evidence="7 9" id="KW-0472">Membrane</keyword>
<dbReference type="InterPro" id="IPR010917">
    <property type="entry name" value="TonB_rcpt_CS"/>
</dbReference>
<keyword evidence="2 9" id="KW-0813">Transport</keyword>
<comment type="subcellular location">
    <subcellularLocation>
        <location evidence="1 9">Cell outer membrane</location>
        <topology evidence="1 9">Multi-pass membrane protein</topology>
    </subcellularLocation>
</comment>
<dbReference type="Gene3D" id="2.40.170.20">
    <property type="entry name" value="TonB-dependent receptor, beta-barrel domain"/>
    <property type="match status" value="1"/>
</dbReference>
<evidence type="ECO:0000256" key="8">
    <source>
        <dbReference type="ARBA" id="ARBA00023237"/>
    </source>
</evidence>
<dbReference type="Proteomes" id="UP000526501">
    <property type="component" value="Unassembled WGS sequence"/>
</dbReference>
<feature type="signal peptide" evidence="10">
    <location>
        <begin position="1"/>
        <end position="24"/>
    </location>
</feature>
<evidence type="ECO:0000256" key="1">
    <source>
        <dbReference type="ARBA" id="ARBA00004571"/>
    </source>
</evidence>
<evidence type="ECO:0000256" key="3">
    <source>
        <dbReference type="ARBA" id="ARBA00022452"/>
    </source>
</evidence>
<dbReference type="PANTHER" id="PTHR30069:SF39">
    <property type="entry name" value="BLL6183 PROTEIN"/>
    <property type="match status" value="1"/>
</dbReference>
<dbReference type="Pfam" id="PF07715">
    <property type="entry name" value="Plug"/>
    <property type="match status" value="1"/>
</dbReference>
<evidence type="ECO:0000313" key="12">
    <source>
        <dbReference type="EMBL" id="MBC2606344.1"/>
    </source>
</evidence>
<protein>
    <submittedName>
        <fullName evidence="12">TonB-dependent receptor</fullName>
    </submittedName>
</protein>
<evidence type="ECO:0000256" key="6">
    <source>
        <dbReference type="ARBA" id="ARBA00023077"/>
    </source>
</evidence>
<evidence type="ECO:0000256" key="10">
    <source>
        <dbReference type="SAM" id="SignalP"/>
    </source>
</evidence>
<evidence type="ECO:0000256" key="5">
    <source>
        <dbReference type="ARBA" id="ARBA00022729"/>
    </source>
</evidence>
<keyword evidence="3 9" id="KW-1134">Transmembrane beta strand</keyword>
<keyword evidence="5 10" id="KW-0732">Signal</keyword>
<name>A0A7X1B628_9BACT</name>
<dbReference type="InterPro" id="IPR012910">
    <property type="entry name" value="Plug_dom"/>
</dbReference>
<dbReference type="GO" id="GO:0015344">
    <property type="term" value="F:siderophore uptake transmembrane transporter activity"/>
    <property type="evidence" value="ECO:0007669"/>
    <property type="project" value="TreeGrafter"/>
</dbReference>
<evidence type="ECO:0000313" key="13">
    <source>
        <dbReference type="Proteomes" id="UP000526501"/>
    </source>
</evidence>
<dbReference type="PROSITE" id="PS52016">
    <property type="entry name" value="TONB_DEPENDENT_REC_3"/>
    <property type="match status" value="1"/>
</dbReference>
<feature type="domain" description="TonB-dependent receptor plug" evidence="11">
    <location>
        <begin position="57"/>
        <end position="163"/>
    </location>
</feature>
<dbReference type="EMBL" id="JACHVC010000012">
    <property type="protein sequence ID" value="MBC2606344.1"/>
    <property type="molecule type" value="Genomic_DNA"/>
</dbReference>
<gene>
    <name evidence="12" type="ORF">H5P27_09835</name>
</gene>
<dbReference type="GO" id="GO:0009279">
    <property type="term" value="C:cell outer membrane"/>
    <property type="evidence" value="ECO:0007669"/>
    <property type="project" value="UniProtKB-SubCell"/>
</dbReference>
<dbReference type="SUPFAM" id="SSF56935">
    <property type="entry name" value="Porins"/>
    <property type="match status" value="1"/>
</dbReference>
<accession>A0A7X1B628</accession>
<dbReference type="GO" id="GO:0044718">
    <property type="term" value="P:siderophore transmembrane transport"/>
    <property type="evidence" value="ECO:0007669"/>
    <property type="project" value="TreeGrafter"/>
</dbReference>
<dbReference type="InterPro" id="IPR036942">
    <property type="entry name" value="Beta-barrel_TonB_sf"/>
</dbReference>
<feature type="chain" id="PRO_5031268849" evidence="10">
    <location>
        <begin position="25"/>
        <end position="829"/>
    </location>
</feature>
<comment type="similarity">
    <text evidence="9">Belongs to the TonB-dependent receptor family.</text>
</comment>